<gene>
    <name evidence="1" type="ORF">CGB85_03155</name>
</gene>
<organism evidence="1">
    <name type="scientific">Campylobacter jejuni</name>
    <dbReference type="NCBI Taxonomy" id="197"/>
    <lineage>
        <taxon>Bacteria</taxon>
        <taxon>Pseudomonadati</taxon>
        <taxon>Campylobacterota</taxon>
        <taxon>Epsilonproteobacteria</taxon>
        <taxon>Campylobacterales</taxon>
        <taxon>Campylobacteraceae</taxon>
        <taxon>Campylobacter</taxon>
    </lineage>
</organism>
<name>A0A5T1IHR1_CAMJU</name>
<accession>A0A5T1IHR1</accession>
<dbReference type="InterPro" id="IPR021353">
    <property type="entry name" value="DUF2972"/>
</dbReference>
<protein>
    <submittedName>
        <fullName evidence="1">DUF2972 domain-containing protein</fullName>
    </submittedName>
</protein>
<proteinExistence type="predicted"/>
<comment type="caution">
    <text evidence="1">The sequence shown here is derived from an EMBL/GenBank/DDBJ whole genome shotgun (WGS) entry which is preliminary data.</text>
</comment>
<dbReference type="AlphaFoldDB" id="A0A5T1IHR1"/>
<dbReference type="EMBL" id="AACKWL010000004">
    <property type="protein sequence ID" value="EAL0483799.1"/>
    <property type="molecule type" value="Genomic_DNA"/>
</dbReference>
<dbReference type="Pfam" id="PF11186">
    <property type="entry name" value="DUF2972"/>
    <property type="match status" value="1"/>
</dbReference>
<dbReference type="RefSeq" id="WP_153676899.1">
    <property type="nucleotide sequence ID" value="NZ_CP045789.1"/>
</dbReference>
<evidence type="ECO:0000313" key="1">
    <source>
        <dbReference type="EMBL" id="EAL0483799.1"/>
    </source>
</evidence>
<reference evidence="1" key="1">
    <citation type="submission" date="2018-05" db="EMBL/GenBank/DDBJ databases">
        <authorList>
            <consortium name="PulseNet: The National Subtyping Network for Foodborne Disease Surveillance"/>
            <person name="Tarr C.L."/>
            <person name="Trees E."/>
            <person name="Katz L.S."/>
            <person name="Carleton-Romer H.A."/>
            <person name="Stroika S."/>
            <person name="Kucerova Z."/>
            <person name="Roache K.F."/>
            <person name="Sabol A.L."/>
            <person name="Besser J."/>
            <person name="Gerner-Smidt P."/>
        </authorList>
    </citation>
    <scope>NUCLEOTIDE SEQUENCE</scope>
    <source>
        <strain evidence="1">PNUSAC002260</strain>
    </source>
</reference>
<sequence>MHNPNSAIERIKNHLAYKLGKVMIDFSHQRNNYKYGGGYIALFKKLYKIKKQHKKEQKIYQQTIQVFPQLKYPNLETCSDYEQALKYKFHLSYMLGEVLIQTFQNLHKGSMFKLAKNIKKANKEFKIFKEIFNNFAKLSPNIIKIISKNKQAFLKELPRIQNILKIHQDYQPILDNIFHNFNYFIQNFNLIEEWLLSNDFNEKYKKENHPYPSLLDPKKLNDEKEKINYKNIPAELAWEMNLPLPDNYEFVFLNIFGAGSDAMDKFLRGCGISMNARVNNNYNRYLDSYKLLINSKNYNVLVLSGHKISSDTDKLFFLIIKKVPYLCIVRDPISLLKPLVNHHQSNPNIIRRITLNFDYENYIKNVILYHQTSKKNNTIEYGFGKKPDLNNLLRYIIGDVNMNILNWRIKTLKHSITKLYYIDMNDITREYAFNTFKKLSQIFKFSQPEDELFFRAKVCRNDILVLLPFVLEIYLKDHENLVNIQDRDSVKILISTRQLAKETYKEKRCIDIADMIFQERVYFDNIVCLCTQCDFDILNKNVKLFHEVQKYIHNFIYHMYCQEKIEKAKFFDEEDILEYFKKNKDLAFKLKNILDEDYDHIKQYRPDIVASWKYYQEFEKMCQELDSDISINEL</sequence>